<keyword evidence="16" id="KW-0594">Phospholipid biosynthesis</keyword>
<feature type="transmembrane region" description="Helical" evidence="19">
    <location>
        <begin position="246"/>
        <end position="264"/>
    </location>
</feature>
<evidence type="ECO:0000256" key="10">
    <source>
        <dbReference type="ARBA" id="ARBA00022679"/>
    </source>
</evidence>
<evidence type="ECO:0000256" key="14">
    <source>
        <dbReference type="ARBA" id="ARBA00023098"/>
    </source>
</evidence>
<dbReference type="RefSeq" id="WP_149266722.1">
    <property type="nucleotide sequence ID" value="NZ_VFJB01000006.1"/>
</dbReference>
<evidence type="ECO:0000256" key="4">
    <source>
        <dbReference type="ARBA" id="ARBA00005189"/>
    </source>
</evidence>
<keyword evidence="8" id="KW-1003">Cell membrane</keyword>
<accession>A0A5A8F2M9</accession>
<feature type="transmembrane region" description="Helical" evidence="19">
    <location>
        <begin position="110"/>
        <end position="128"/>
    </location>
</feature>
<evidence type="ECO:0000256" key="11">
    <source>
        <dbReference type="ARBA" id="ARBA00022692"/>
    </source>
</evidence>
<dbReference type="UniPathway" id="UPA00557">
    <property type="reaction ID" value="UER00614"/>
</dbReference>
<evidence type="ECO:0000256" key="5">
    <source>
        <dbReference type="ARBA" id="ARBA00010185"/>
    </source>
</evidence>
<protein>
    <recommendedName>
        <fullName evidence="7 18">Phosphatidate cytidylyltransferase</fullName>
        <ecNumber evidence="6 18">2.7.7.41</ecNumber>
    </recommendedName>
</protein>
<dbReference type="PANTHER" id="PTHR46382">
    <property type="entry name" value="PHOSPHATIDATE CYTIDYLYLTRANSFERASE"/>
    <property type="match status" value="1"/>
</dbReference>
<dbReference type="EMBL" id="VFJB01000006">
    <property type="protein sequence ID" value="KAA0257749.1"/>
    <property type="molecule type" value="Genomic_DNA"/>
</dbReference>
<comment type="similarity">
    <text evidence="5 18">Belongs to the CDS family.</text>
</comment>
<feature type="transmembrane region" description="Helical" evidence="19">
    <location>
        <begin position="134"/>
        <end position="154"/>
    </location>
</feature>
<evidence type="ECO:0000256" key="3">
    <source>
        <dbReference type="ARBA" id="ARBA00005119"/>
    </source>
</evidence>
<evidence type="ECO:0000256" key="2">
    <source>
        <dbReference type="ARBA" id="ARBA00004651"/>
    </source>
</evidence>
<dbReference type="GO" id="GO:0004605">
    <property type="term" value="F:phosphatidate cytidylyltransferase activity"/>
    <property type="evidence" value="ECO:0007669"/>
    <property type="project" value="UniProtKB-EC"/>
</dbReference>
<evidence type="ECO:0000256" key="15">
    <source>
        <dbReference type="ARBA" id="ARBA00023136"/>
    </source>
</evidence>
<evidence type="ECO:0000313" key="21">
    <source>
        <dbReference type="Proteomes" id="UP000322876"/>
    </source>
</evidence>
<evidence type="ECO:0000256" key="12">
    <source>
        <dbReference type="ARBA" id="ARBA00022695"/>
    </source>
</evidence>
<keyword evidence="13 19" id="KW-1133">Transmembrane helix</keyword>
<keyword evidence="12 18" id="KW-0548">Nucleotidyltransferase</keyword>
<keyword evidence="21" id="KW-1185">Reference proteome</keyword>
<dbReference type="InterPro" id="IPR000374">
    <property type="entry name" value="PC_trans"/>
</dbReference>
<dbReference type="Proteomes" id="UP000322876">
    <property type="component" value="Unassembled WGS sequence"/>
</dbReference>
<comment type="pathway">
    <text evidence="3 18">Phospholipid metabolism; CDP-diacylglycerol biosynthesis; CDP-diacylglycerol from sn-glycerol 3-phosphate: step 3/3.</text>
</comment>
<feature type="transmembrane region" description="Helical" evidence="19">
    <location>
        <begin position="175"/>
        <end position="193"/>
    </location>
</feature>
<evidence type="ECO:0000256" key="16">
    <source>
        <dbReference type="ARBA" id="ARBA00023209"/>
    </source>
</evidence>
<feature type="transmembrane region" description="Helical" evidence="19">
    <location>
        <begin position="79"/>
        <end position="98"/>
    </location>
</feature>
<feature type="transmembrane region" description="Helical" evidence="19">
    <location>
        <begin position="30"/>
        <end position="49"/>
    </location>
</feature>
<evidence type="ECO:0000256" key="19">
    <source>
        <dbReference type="SAM" id="Phobius"/>
    </source>
</evidence>
<dbReference type="PROSITE" id="PS01315">
    <property type="entry name" value="CDS"/>
    <property type="match status" value="1"/>
</dbReference>
<evidence type="ECO:0000256" key="6">
    <source>
        <dbReference type="ARBA" id="ARBA00012487"/>
    </source>
</evidence>
<dbReference type="AlphaFoldDB" id="A0A5A8F2M9"/>
<keyword evidence="9" id="KW-0444">Lipid biosynthesis</keyword>
<feature type="transmembrane region" description="Helical" evidence="19">
    <location>
        <begin position="7"/>
        <end position="24"/>
    </location>
</feature>
<evidence type="ECO:0000256" key="18">
    <source>
        <dbReference type="RuleBase" id="RU003938"/>
    </source>
</evidence>
<dbReference type="EC" id="2.7.7.41" evidence="6 18"/>
<evidence type="ECO:0000256" key="8">
    <source>
        <dbReference type="ARBA" id="ARBA00022475"/>
    </source>
</evidence>
<comment type="catalytic activity">
    <reaction evidence="1 18">
        <text>a 1,2-diacyl-sn-glycero-3-phosphate + CTP + H(+) = a CDP-1,2-diacyl-sn-glycerol + diphosphate</text>
        <dbReference type="Rhea" id="RHEA:16229"/>
        <dbReference type="ChEBI" id="CHEBI:15378"/>
        <dbReference type="ChEBI" id="CHEBI:33019"/>
        <dbReference type="ChEBI" id="CHEBI:37563"/>
        <dbReference type="ChEBI" id="CHEBI:58332"/>
        <dbReference type="ChEBI" id="CHEBI:58608"/>
        <dbReference type="EC" id="2.7.7.41"/>
    </reaction>
</comment>
<comment type="caution">
    <text evidence="20">The sequence shown here is derived from an EMBL/GenBank/DDBJ whole genome shotgun (WGS) entry which is preliminary data.</text>
</comment>
<comment type="pathway">
    <text evidence="4">Lipid metabolism.</text>
</comment>
<dbReference type="GO" id="GO:0016024">
    <property type="term" value="P:CDP-diacylglycerol biosynthetic process"/>
    <property type="evidence" value="ECO:0007669"/>
    <property type="project" value="UniProtKB-UniPathway"/>
</dbReference>
<proteinExistence type="inferred from homology"/>
<gene>
    <name evidence="20" type="ORF">FHQ18_08385</name>
</gene>
<sequence>MSEKQKRVLTALVIIPFLVFGVIYLNDFYFFLLLEVVILIATYEFSMLIDKSEFKFLKVPTFVGAFIIPFAFYLNDMNIFLFAVFIVCFFTLVLKLLGSKPLDDTYKTTSITLLSIFYVPFMFSHLQLLRHEGYHFVFYLFFIIWMSDSFAYFFGIKYGKNRLYELISPKKSIEGLIAGYIGGIIAALVYGLIFIKMNFFDIIFSSMIVVTAGVLGDLVESMFKRKSGVKDSGSIFPGHGGMLDRIDSLVFGAPALYYYIYFFMR</sequence>
<organism evidence="20 21">
    <name type="scientific">Deferribacter autotrophicus</name>
    <dbReference type="NCBI Taxonomy" id="500465"/>
    <lineage>
        <taxon>Bacteria</taxon>
        <taxon>Pseudomonadati</taxon>
        <taxon>Deferribacterota</taxon>
        <taxon>Deferribacteres</taxon>
        <taxon>Deferribacterales</taxon>
        <taxon>Deferribacteraceae</taxon>
        <taxon>Deferribacter</taxon>
    </lineage>
</organism>
<keyword evidence="11 18" id="KW-0812">Transmembrane</keyword>
<reference evidence="20 21" key="1">
    <citation type="submission" date="2019-06" db="EMBL/GenBank/DDBJ databases">
        <title>Genomic insights into carbon and energy metabolism of Deferribacter autotrophicus revealed new metabolic traits in the phylum Deferribacteres.</title>
        <authorList>
            <person name="Slobodkin A.I."/>
            <person name="Slobodkina G.B."/>
            <person name="Allioux M."/>
            <person name="Alain K."/>
            <person name="Jebbar M."/>
            <person name="Shadrin V."/>
            <person name="Kublanov I.V."/>
            <person name="Toshchakov S.V."/>
            <person name="Bonch-Osmolovskaya E.A."/>
        </authorList>
    </citation>
    <scope>NUCLEOTIDE SEQUENCE [LARGE SCALE GENOMIC DNA]</scope>
    <source>
        <strain evidence="20 21">SL50</strain>
    </source>
</reference>
<keyword evidence="15 19" id="KW-0472">Membrane</keyword>
<evidence type="ECO:0000256" key="1">
    <source>
        <dbReference type="ARBA" id="ARBA00001698"/>
    </source>
</evidence>
<evidence type="ECO:0000313" key="20">
    <source>
        <dbReference type="EMBL" id="KAA0257749.1"/>
    </source>
</evidence>
<evidence type="ECO:0000256" key="17">
    <source>
        <dbReference type="ARBA" id="ARBA00023264"/>
    </source>
</evidence>
<keyword evidence="17" id="KW-1208">Phospholipid metabolism</keyword>
<evidence type="ECO:0000256" key="7">
    <source>
        <dbReference type="ARBA" id="ARBA00019373"/>
    </source>
</evidence>
<keyword evidence="10 18" id="KW-0808">Transferase</keyword>
<evidence type="ECO:0000256" key="9">
    <source>
        <dbReference type="ARBA" id="ARBA00022516"/>
    </source>
</evidence>
<comment type="subcellular location">
    <subcellularLocation>
        <location evidence="2">Cell membrane</location>
        <topology evidence="2">Multi-pass membrane protein</topology>
    </subcellularLocation>
</comment>
<feature type="transmembrane region" description="Helical" evidence="19">
    <location>
        <begin position="56"/>
        <end position="73"/>
    </location>
</feature>
<name>A0A5A8F2M9_9BACT</name>
<dbReference type="GO" id="GO:0005886">
    <property type="term" value="C:plasma membrane"/>
    <property type="evidence" value="ECO:0007669"/>
    <property type="project" value="UniProtKB-SubCell"/>
</dbReference>
<keyword evidence="14" id="KW-0443">Lipid metabolism</keyword>
<dbReference type="OrthoDB" id="9799199at2"/>
<dbReference type="Pfam" id="PF01148">
    <property type="entry name" value="CTP_transf_1"/>
    <property type="match status" value="1"/>
</dbReference>
<dbReference type="PANTHER" id="PTHR46382:SF1">
    <property type="entry name" value="PHOSPHATIDATE CYTIDYLYLTRANSFERASE"/>
    <property type="match status" value="1"/>
</dbReference>
<evidence type="ECO:0000256" key="13">
    <source>
        <dbReference type="ARBA" id="ARBA00022989"/>
    </source>
</evidence>